<dbReference type="InterPro" id="IPR039726">
    <property type="entry name" value="Prp40-like"/>
</dbReference>
<feature type="region of interest" description="Disordered" evidence="1">
    <location>
        <begin position="64"/>
        <end position="86"/>
    </location>
</feature>
<protein>
    <recommendedName>
        <fullName evidence="2">WW domain-containing protein</fullName>
    </recommendedName>
</protein>
<dbReference type="CDD" id="cd00201">
    <property type="entry name" value="WW"/>
    <property type="match status" value="1"/>
</dbReference>
<dbReference type="Pfam" id="PF00397">
    <property type="entry name" value="WW"/>
    <property type="match status" value="1"/>
</dbReference>
<dbReference type="InterPro" id="IPR001202">
    <property type="entry name" value="WW_dom"/>
</dbReference>
<dbReference type="OrthoDB" id="1736655at2759"/>
<evidence type="ECO:0000256" key="1">
    <source>
        <dbReference type="SAM" id="MobiDB-lite"/>
    </source>
</evidence>
<dbReference type="STRING" id="33114.A0A2G2V8E2"/>
<accession>A0A2G2V8E2</accession>
<keyword evidence="4" id="KW-1185">Reference proteome</keyword>
<dbReference type="EMBL" id="MLFT02000130">
    <property type="protein sequence ID" value="PHT29260.1"/>
    <property type="molecule type" value="Genomic_DNA"/>
</dbReference>
<dbReference type="Proteomes" id="UP000224567">
    <property type="component" value="Unassembled WGS sequence"/>
</dbReference>
<evidence type="ECO:0000259" key="2">
    <source>
        <dbReference type="PROSITE" id="PS50020"/>
    </source>
</evidence>
<feature type="domain" description="WW" evidence="2">
    <location>
        <begin position="100"/>
        <end position="133"/>
    </location>
</feature>
<dbReference type="PANTHER" id="PTHR11864">
    <property type="entry name" value="PRE-MRNA-PROCESSING PROTEIN PRP40"/>
    <property type="match status" value="1"/>
</dbReference>
<evidence type="ECO:0000313" key="4">
    <source>
        <dbReference type="Proteomes" id="UP000224567"/>
    </source>
</evidence>
<dbReference type="GO" id="GO:0003723">
    <property type="term" value="F:RNA binding"/>
    <property type="evidence" value="ECO:0007669"/>
    <property type="project" value="TreeGrafter"/>
</dbReference>
<proteinExistence type="predicted"/>
<dbReference type="Gene3D" id="2.20.70.10">
    <property type="match status" value="1"/>
</dbReference>
<reference evidence="3 4" key="1">
    <citation type="journal article" date="2017" name="Genome Biol.">
        <title>New reference genome sequences of hot pepper reveal the massive evolution of plant disease-resistance genes by retroduplication.</title>
        <authorList>
            <person name="Kim S."/>
            <person name="Park J."/>
            <person name="Yeom S.I."/>
            <person name="Kim Y.M."/>
            <person name="Seo E."/>
            <person name="Kim K.T."/>
            <person name="Kim M.S."/>
            <person name="Lee J.M."/>
            <person name="Cheong K."/>
            <person name="Shin H.S."/>
            <person name="Kim S.B."/>
            <person name="Han K."/>
            <person name="Lee J."/>
            <person name="Park M."/>
            <person name="Lee H.A."/>
            <person name="Lee H.Y."/>
            <person name="Lee Y."/>
            <person name="Oh S."/>
            <person name="Lee J.H."/>
            <person name="Choi E."/>
            <person name="Choi E."/>
            <person name="Lee S.E."/>
            <person name="Jeon J."/>
            <person name="Kim H."/>
            <person name="Choi G."/>
            <person name="Song H."/>
            <person name="Lee J."/>
            <person name="Lee S.C."/>
            <person name="Kwon J.K."/>
            <person name="Lee H.Y."/>
            <person name="Koo N."/>
            <person name="Hong Y."/>
            <person name="Kim R.W."/>
            <person name="Kang W.H."/>
            <person name="Huh J.H."/>
            <person name="Kang B.C."/>
            <person name="Yang T.J."/>
            <person name="Lee Y.H."/>
            <person name="Bennetzen J.L."/>
            <person name="Choi D."/>
        </authorList>
    </citation>
    <scope>NUCLEOTIDE SEQUENCE [LARGE SCALE GENOMIC DNA]</scope>
    <source>
        <strain evidence="4">cv. PBC81</strain>
    </source>
</reference>
<dbReference type="InterPro" id="IPR036020">
    <property type="entry name" value="WW_dom_sf"/>
</dbReference>
<dbReference type="SUPFAM" id="SSF51045">
    <property type="entry name" value="WW domain"/>
    <property type="match status" value="1"/>
</dbReference>
<dbReference type="GO" id="GO:0005685">
    <property type="term" value="C:U1 snRNP"/>
    <property type="evidence" value="ECO:0007669"/>
    <property type="project" value="TreeGrafter"/>
</dbReference>
<sequence length="397" mass="43390">MIVIQHETKEVYQPTGCWIRGSIQIWEKGAPQRHGKMEAHCSSQNSLPSIWIRVDDAARQGRAADRNLDGTSLDSPTRYSPPPPNPLRYLSLDPLITGRADTSTDWREFTSLEGRKYYYNKVTKTSKWRMPDEVKLARENDIISHASDFGSIPVVKTSSPGADGSLVSAHVEMKNSSEPSSPAVAKSEKIGIAVTLGNSVAPPVSETTSAQDAVVYGDGFSPEKRELGVDGSGEDSPFPSVVRALLNSGERKSLNPNSNLTKVRPIQINSSEARRKTIDTGTTFGWYSLTILNIARAVWNPPLTRRGSPQPKYAARVGVSDSDTPQDIKSVHNNIAGWYSPTILNIARAVWNPPLTRRGSPQPKYAARVGVCDSDTPQDIKSVHNNIAGSANHGFRH</sequence>
<comment type="caution">
    <text evidence="3">The sequence shown here is derived from an EMBL/GenBank/DDBJ whole genome shotgun (WGS) entry which is preliminary data.</text>
</comment>
<reference evidence="4" key="2">
    <citation type="journal article" date="2017" name="J. Anim. Genet.">
        <title>Multiple reference genome sequences of hot pepper reveal the massive evolution of plant disease resistance genes by retroduplication.</title>
        <authorList>
            <person name="Kim S."/>
            <person name="Park J."/>
            <person name="Yeom S.-I."/>
            <person name="Kim Y.-M."/>
            <person name="Seo E."/>
            <person name="Kim K.-T."/>
            <person name="Kim M.-S."/>
            <person name="Lee J.M."/>
            <person name="Cheong K."/>
            <person name="Shin H.-S."/>
            <person name="Kim S.-B."/>
            <person name="Han K."/>
            <person name="Lee J."/>
            <person name="Park M."/>
            <person name="Lee H.-A."/>
            <person name="Lee H.-Y."/>
            <person name="Lee Y."/>
            <person name="Oh S."/>
            <person name="Lee J.H."/>
            <person name="Choi E."/>
            <person name="Choi E."/>
            <person name="Lee S.E."/>
            <person name="Jeon J."/>
            <person name="Kim H."/>
            <person name="Choi G."/>
            <person name="Song H."/>
            <person name="Lee J."/>
            <person name="Lee S.-C."/>
            <person name="Kwon J.-K."/>
            <person name="Lee H.-Y."/>
            <person name="Koo N."/>
            <person name="Hong Y."/>
            <person name="Kim R.W."/>
            <person name="Kang W.-H."/>
            <person name="Huh J.H."/>
            <person name="Kang B.-C."/>
            <person name="Yang T.-J."/>
            <person name="Lee Y.-H."/>
            <person name="Bennetzen J.L."/>
            <person name="Choi D."/>
        </authorList>
    </citation>
    <scope>NUCLEOTIDE SEQUENCE [LARGE SCALE GENOMIC DNA]</scope>
    <source>
        <strain evidence="4">cv. PBC81</strain>
    </source>
</reference>
<name>A0A2G2V8E2_CAPBA</name>
<dbReference type="GO" id="GO:0071004">
    <property type="term" value="C:U2-type prespliceosome"/>
    <property type="evidence" value="ECO:0007669"/>
    <property type="project" value="TreeGrafter"/>
</dbReference>
<dbReference type="GO" id="GO:0045292">
    <property type="term" value="P:mRNA cis splicing, via spliceosome"/>
    <property type="evidence" value="ECO:0007669"/>
    <property type="project" value="InterPro"/>
</dbReference>
<dbReference type="PROSITE" id="PS50020">
    <property type="entry name" value="WW_DOMAIN_2"/>
    <property type="match status" value="1"/>
</dbReference>
<dbReference type="PANTHER" id="PTHR11864:SF0">
    <property type="entry name" value="PRP40 PRE-MRNA PROCESSING FACTOR 40 HOMOLOG A (YEAST)"/>
    <property type="match status" value="1"/>
</dbReference>
<gene>
    <name evidence="3" type="ORF">CQW23_31132</name>
</gene>
<evidence type="ECO:0000313" key="3">
    <source>
        <dbReference type="EMBL" id="PHT29260.1"/>
    </source>
</evidence>
<dbReference type="SMART" id="SM00456">
    <property type="entry name" value="WW"/>
    <property type="match status" value="1"/>
</dbReference>
<organism evidence="3 4">
    <name type="scientific">Capsicum baccatum</name>
    <name type="common">Peruvian pepper</name>
    <dbReference type="NCBI Taxonomy" id="33114"/>
    <lineage>
        <taxon>Eukaryota</taxon>
        <taxon>Viridiplantae</taxon>
        <taxon>Streptophyta</taxon>
        <taxon>Embryophyta</taxon>
        <taxon>Tracheophyta</taxon>
        <taxon>Spermatophyta</taxon>
        <taxon>Magnoliopsida</taxon>
        <taxon>eudicotyledons</taxon>
        <taxon>Gunneridae</taxon>
        <taxon>Pentapetalae</taxon>
        <taxon>asterids</taxon>
        <taxon>lamiids</taxon>
        <taxon>Solanales</taxon>
        <taxon>Solanaceae</taxon>
        <taxon>Solanoideae</taxon>
        <taxon>Capsiceae</taxon>
        <taxon>Capsicum</taxon>
    </lineage>
</organism>
<dbReference type="AlphaFoldDB" id="A0A2G2V8E2"/>